<dbReference type="PANTHER" id="PTHR42971:SF1">
    <property type="entry name" value="TRNA (CYTIDINE(34)-2'-O)-METHYLTRANSFERASE"/>
    <property type="match status" value="1"/>
</dbReference>
<dbReference type="SUPFAM" id="SSF75217">
    <property type="entry name" value="alpha/beta knot"/>
    <property type="match status" value="1"/>
</dbReference>
<dbReference type="InterPro" id="IPR001537">
    <property type="entry name" value="SpoU_MeTrfase"/>
</dbReference>
<reference evidence="9" key="1">
    <citation type="journal article" date="2021" name="Microb. Physiol.">
        <title>Proteogenomic Insights into the Physiology of Marine, Sulfate-Reducing, Filamentous Desulfonema limicola and Desulfonema magnum.</title>
        <authorList>
            <person name="Schnaars V."/>
            <person name="Wohlbrand L."/>
            <person name="Scheve S."/>
            <person name="Hinrichs C."/>
            <person name="Reinhardt R."/>
            <person name="Rabus R."/>
        </authorList>
    </citation>
    <scope>NUCLEOTIDE SEQUENCE</scope>
    <source>
        <strain evidence="9">5ac10</strain>
    </source>
</reference>
<dbReference type="EC" id="2.1.1.207" evidence="6"/>
<dbReference type="Pfam" id="PF00588">
    <property type="entry name" value="SpoU_methylase"/>
    <property type="match status" value="1"/>
</dbReference>
<sequence>MTDTEKNIENTYERHVVLVCPQVHWNTGNIGRTCLGTGARLHLIKPLGFSLDSQQVKRAGLDYWQKVNLSVWDDFYSFTQAMNPLEKEIAVFAKKGAKPFWSKIWTDRSFLIFGSETKGLPESILSRYKNEVFHIPVLQNIRCLNLSTAVGIGLYESLRHLPPFHAWS</sequence>
<evidence type="ECO:0000256" key="1">
    <source>
        <dbReference type="ARBA" id="ARBA00022490"/>
    </source>
</evidence>
<dbReference type="InterPro" id="IPR029028">
    <property type="entry name" value="Alpha/beta_knot_MTases"/>
</dbReference>
<evidence type="ECO:0000313" key="10">
    <source>
        <dbReference type="Proteomes" id="UP000663720"/>
    </source>
</evidence>
<proteinExistence type="inferred from homology"/>
<comment type="catalytic activity">
    <reaction evidence="6">
        <text>5-carboxymethylaminomethyluridine(34) in tRNA(Leu) + S-adenosyl-L-methionine = 5-carboxymethylaminomethyl-2'-O-methyluridine(34) in tRNA(Leu) + S-adenosyl-L-homocysteine + H(+)</text>
        <dbReference type="Rhea" id="RHEA:43088"/>
        <dbReference type="Rhea" id="RHEA-COMP:10333"/>
        <dbReference type="Rhea" id="RHEA-COMP:10334"/>
        <dbReference type="ChEBI" id="CHEBI:15378"/>
        <dbReference type="ChEBI" id="CHEBI:57856"/>
        <dbReference type="ChEBI" id="CHEBI:59789"/>
        <dbReference type="ChEBI" id="CHEBI:74508"/>
        <dbReference type="ChEBI" id="CHEBI:74511"/>
        <dbReference type="EC" id="2.1.1.207"/>
    </reaction>
</comment>
<comment type="similarity">
    <text evidence="6">Belongs to the class IV-like SAM-binding methyltransferase superfamily. RNA methyltransferase TrmH family. TrmL subfamily.</text>
</comment>
<keyword evidence="3 6" id="KW-0808">Transferase</keyword>
<keyword evidence="10" id="KW-1185">Reference proteome</keyword>
<keyword evidence="1 6" id="KW-0963">Cytoplasm</keyword>
<dbReference type="PANTHER" id="PTHR42971">
    <property type="entry name" value="TRNA (CYTIDINE(34)-2'-O)-METHYLTRANSFERASE"/>
    <property type="match status" value="1"/>
</dbReference>
<keyword evidence="4 6" id="KW-0949">S-adenosyl-L-methionine</keyword>
<dbReference type="EMBL" id="CP061799">
    <property type="protein sequence ID" value="QTA78934.1"/>
    <property type="molecule type" value="Genomic_DNA"/>
</dbReference>
<feature type="binding site" evidence="6 7">
    <location>
        <position position="135"/>
    </location>
    <ligand>
        <name>S-adenosyl-L-methionine</name>
        <dbReference type="ChEBI" id="CHEBI:59789"/>
    </ligand>
</feature>
<comment type="subcellular location">
    <subcellularLocation>
        <location evidence="6">Cytoplasm</location>
    </subcellularLocation>
</comment>
<evidence type="ECO:0000259" key="8">
    <source>
        <dbReference type="Pfam" id="PF00588"/>
    </source>
</evidence>
<dbReference type="PIRSF" id="PIRSF029256">
    <property type="entry name" value="SpoU_TrmH_prd"/>
    <property type="match status" value="1"/>
</dbReference>
<evidence type="ECO:0000256" key="7">
    <source>
        <dbReference type="PIRSR" id="PIRSR029256-1"/>
    </source>
</evidence>
<dbReference type="GO" id="GO:0002130">
    <property type="term" value="P:wobble position ribose methylation"/>
    <property type="evidence" value="ECO:0007669"/>
    <property type="project" value="TreeGrafter"/>
</dbReference>
<dbReference type="GO" id="GO:0005737">
    <property type="term" value="C:cytoplasm"/>
    <property type="evidence" value="ECO:0007669"/>
    <property type="project" value="UniProtKB-SubCell"/>
</dbReference>
<comment type="function">
    <text evidence="6">Could methylate the ribose at the nucleotide 34 wobble position in tRNA.</text>
</comment>
<dbReference type="GO" id="GO:0008175">
    <property type="term" value="F:tRNA methyltransferase activity"/>
    <property type="evidence" value="ECO:0007669"/>
    <property type="project" value="UniProtKB-UniRule"/>
</dbReference>
<protein>
    <recommendedName>
        <fullName evidence="6">Putative tRNA (cytidine(34)-2'-O)-methyltransferase</fullName>
        <ecNumber evidence="6">2.1.1.207</ecNumber>
    </recommendedName>
    <alternativeName>
        <fullName evidence="6">tRNA (cytidine/uridine-2'-O-)-methyltransferase</fullName>
    </alternativeName>
</protein>
<dbReference type="HAMAP" id="MF_01885">
    <property type="entry name" value="tRNA_methyltr_TrmL"/>
    <property type="match status" value="1"/>
</dbReference>
<evidence type="ECO:0000256" key="6">
    <source>
        <dbReference type="HAMAP-Rule" id="MF_01885"/>
    </source>
</evidence>
<feature type="domain" description="tRNA/rRNA methyltransferase SpoU type" evidence="8">
    <location>
        <begin position="15"/>
        <end position="155"/>
    </location>
</feature>
<dbReference type="Proteomes" id="UP000663720">
    <property type="component" value="Chromosome"/>
</dbReference>
<dbReference type="KEGG" id="dli:dnl_11820"/>
<feature type="binding site" evidence="6 7">
    <location>
        <position position="114"/>
    </location>
    <ligand>
        <name>S-adenosyl-L-methionine</name>
        <dbReference type="ChEBI" id="CHEBI:59789"/>
    </ligand>
</feature>
<dbReference type="CDD" id="cd18094">
    <property type="entry name" value="SpoU-like_TrmL"/>
    <property type="match status" value="1"/>
</dbReference>
<keyword evidence="2 6" id="KW-0489">Methyltransferase</keyword>
<gene>
    <name evidence="9" type="primary">trmH</name>
    <name evidence="9" type="ORF">dnl_11820</name>
</gene>
<evidence type="ECO:0000256" key="5">
    <source>
        <dbReference type="ARBA" id="ARBA00022694"/>
    </source>
</evidence>
<comment type="catalytic activity">
    <reaction evidence="6">
        <text>cytidine(34) in tRNA + S-adenosyl-L-methionine = 2'-O-methylcytidine(34) in tRNA + S-adenosyl-L-homocysteine + H(+)</text>
        <dbReference type="Rhea" id="RHEA:43084"/>
        <dbReference type="Rhea" id="RHEA-COMP:10331"/>
        <dbReference type="Rhea" id="RHEA-COMP:10332"/>
        <dbReference type="ChEBI" id="CHEBI:15378"/>
        <dbReference type="ChEBI" id="CHEBI:57856"/>
        <dbReference type="ChEBI" id="CHEBI:59789"/>
        <dbReference type="ChEBI" id="CHEBI:74495"/>
        <dbReference type="ChEBI" id="CHEBI:82748"/>
        <dbReference type="EC" id="2.1.1.207"/>
    </reaction>
</comment>
<dbReference type="GO" id="GO:0008757">
    <property type="term" value="F:S-adenosylmethionine-dependent methyltransferase activity"/>
    <property type="evidence" value="ECO:0007669"/>
    <property type="project" value="UniProtKB-UniRule"/>
</dbReference>
<accession>A0A975B532</accession>
<name>A0A975B532_9BACT</name>
<dbReference type="InterPro" id="IPR016914">
    <property type="entry name" value="TrmL"/>
</dbReference>
<dbReference type="RefSeq" id="WP_207690743.1">
    <property type="nucleotide sequence ID" value="NZ_CP061799.1"/>
</dbReference>
<comment type="caution">
    <text evidence="6">Lacks conserved residue(s) required for the propagation of feature annotation.</text>
</comment>
<evidence type="ECO:0000313" key="9">
    <source>
        <dbReference type="EMBL" id="QTA78934.1"/>
    </source>
</evidence>
<evidence type="ECO:0000256" key="3">
    <source>
        <dbReference type="ARBA" id="ARBA00022679"/>
    </source>
</evidence>
<dbReference type="Gene3D" id="3.40.1280.10">
    <property type="match status" value="1"/>
</dbReference>
<dbReference type="GO" id="GO:0003723">
    <property type="term" value="F:RNA binding"/>
    <property type="evidence" value="ECO:0007669"/>
    <property type="project" value="InterPro"/>
</dbReference>
<organism evidence="9 10">
    <name type="scientific">Desulfonema limicola</name>
    <dbReference type="NCBI Taxonomy" id="45656"/>
    <lineage>
        <taxon>Bacteria</taxon>
        <taxon>Pseudomonadati</taxon>
        <taxon>Thermodesulfobacteriota</taxon>
        <taxon>Desulfobacteria</taxon>
        <taxon>Desulfobacterales</taxon>
        <taxon>Desulfococcaceae</taxon>
        <taxon>Desulfonema</taxon>
    </lineage>
</organism>
<dbReference type="AlphaFoldDB" id="A0A975B532"/>
<dbReference type="InterPro" id="IPR029026">
    <property type="entry name" value="tRNA_m1G_MTases_N"/>
</dbReference>
<evidence type="ECO:0000256" key="4">
    <source>
        <dbReference type="ARBA" id="ARBA00022691"/>
    </source>
</evidence>
<keyword evidence="5 6" id="KW-0819">tRNA processing</keyword>
<evidence type="ECO:0000256" key="2">
    <source>
        <dbReference type="ARBA" id="ARBA00022603"/>
    </source>
</evidence>